<name>A0ACC2PU74_9HYME</name>
<keyword evidence="2" id="KW-1185">Reference proteome</keyword>
<evidence type="ECO:0000313" key="1">
    <source>
        <dbReference type="EMBL" id="KAJ8686834.1"/>
    </source>
</evidence>
<accession>A0ACC2PU74</accession>
<dbReference type="EMBL" id="CM056741">
    <property type="protein sequence ID" value="KAJ8686834.1"/>
    <property type="molecule type" value="Genomic_DNA"/>
</dbReference>
<evidence type="ECO:0000313" key="2">
    <source>
        <dbReference type="Proteomes" id="UP001239111"/>
    </source>
</evidence>
<organism evidence="1 2">
    <name type="scientific">Eretmocerus hayati</name>
    <dbReference type="NCBI Taxonomy" id="131215"/>
    <lineage>
        <taxon>Eukaryota</taxon>
        <taxon>Metazoa</taxon>
        <taxon>Ecdysozoa</taxon>
        <taxon>Arthropoda</taxon>
        <taxon>Hexapoda</taxon>
        <taxon>Insecta</taxon>
        <taxon>Pterygota</taxon>
        <taxon>Neoptera</taxon>
        <taxon>Endopterygota</taxon>
        <taxon>Hymenoptera</taxon>
        <taxon>Apocrita</taxon>
        <taxon>Proctotrupomorpha</taxon>
        <taxon>Chalcidoidea</taxon>
        <taxon>Aphelinidae</taxon>
        <taxon>Aphelininae</taxon>
        <taxon>Eretmocerus</taxon>
    </lineage>
</organism>
<proteinExistence type="predicted"/>
<reference evidence="1" key="1">
    <citation type="submission" date="2023-04" db="EMBL/GenBank/DDBJ databases">
        <title>A chromosome-level genome assembly of the parasitoid wasp Eretmocerus hayati.</title>
        <authorList>
            <person name="Zhong Y."/>
            <person name="Liu S."/>
            <person name="Liu Y."/>
        </authorList>
    </citation>
    <scope>NUCLEOTIDE SEQUENCE</scope>
    <source>
        <strain evidence="1">ZJU_SS_LIU_2023</strain>
    </source>
</reference>
<comment type="caution">
    <text evidence="1">The sequence shown here is derived from an EMBL/GenBank/DDBJ whole genome shotgun (WGS) entry which is preliminary data.</text>
</comment>
<sequence>MGRGYHSEIYNELMGRDGPIGDEDDELVNRNADVHKHNPVDPLRDYLIPRQDSKGLISYEAAQIPKVANLQISKVEPLNPRRRNMGRGYHSEIYNELMERDGPIGDEDDEQVNRNADGNV</sequence>
<protein>
    <submittedName>
        <fullName evidence="1">Uncharacterized protein</fullName>
    </submittedName>
</protein>
<dbReference type="Proteomes" id="UP001239111">
    <property type="component" value="Chromosome 1"/>
</dbReference>
<gene>
    <name evidence="1" type="ORF">QAD02_022628</name>
</gene>